<sequence length="186" mass="21028">MSDKKKSIKKPFEENKSLANKQIVATIVFNVLFFTLGKSLVPIDTSQLTTPTDRLIYTIRWLFLSSLTIMFAMFGVLRVRGNTDAIDPLNGSAENLVELPNRILRNTIEQFLLHASAVLTFSTFLDESNMNNIPLMVVLFILGRLFYAVGYSSAPMHRSFGFSMTFGPTFVTYIRCTYNVVSTLIF</sequence>
<evidence type="ECO:0000313" key="7">
    <source>
        <dbReference type="Proteomes" id="UP000596742"/>
    </source>
</evidence>
<keyword evidence="4 5" id="KW-0472">Membrane</keyword>
<evidence type="ECO:0008006" key="8">
    <source>
        <dbReference type="Google" id="ProtNLM"/>
    </source>
</evidence>
<dbReference type="Proteomes" id="UP000596742">
    <property type="component" value="Unassembled WGS sequence"/>
</dbReference>
<reference evidence="6" key="1">
    <citation type="submission" date="2018-11" db="EMBL/GenBank/DDBJ databases">
        <authorList>
            <person name="Alioto T."/>
            <person name="Alioto T."/>
        </authorList>
    </citation>
    <scope>NUCLEOTIDE SEQUENCE</scope>
</reference>
<comment type="caution">
    <text evidence="6">The sequence shown here is derived from an EMBL/GenBank/DDBJ whole genome shotgun (WGS) entry which is preliminary data.</text>
</comment>
<evidence type="ECO:0000256" key="1">
    <source>
        <dbReference type="ARBA" id="ARBA00004370"/>
    </source>
</evidence>
<dbReference type="EMBL" id="UYJE01006196">
    <property type="protein sequence ID" value="VDI43834.1"/>
    <property type="molecule type" value="Genomic_DNA"/>
</dbReference>
<keyword evidence="3 5" id="KW-1133">Transmembrane helix</keyword>
<dbReference type="GO" id="GO:0005765">
    <property type="term" value="C:lysosomal membrane"/>
    <property type="evidence" value="ECO:0007669"/>
    <property type="project" value="TreeGrafter"/>
</dbReference>
<dbReference type="InterPro" id="IPR001129">
    <property type="entry name" value="Membr-assoc_MAPEG"/>
</dbReference>
<dbReference type="Gene3D" id="1.20.120.550">
    <property type="entry name" value="Membrane associated eicosanoid/glutathione metabolism-like domain"/>
    <property type="match status" value="1"/>
</dbReference>
<dbReference type="GO" id="GO:0045055">
    <property type="term" value="P:regulated exocytosis"/>
    <property type="evidence" value="ECO:0007669"/>
    <property type="project" value="TreeGrafter"/>
</dbReference>
<gene>
    <name evidence="6" type="ORF">MGAL_10B081392</name>
</gene>
<evidence type="ECO:0000256" key="5">
    <source>
        <dbReference type="SAM" id="Phobius"/>
    </source>
</evidence>
<dbReference type="GO" id="GO:0032588">
    <property type="term" value="C:trans-Golgi network membrane"/>
    <property type="evidence" value="ECO:0007669"/>
    <property type="project" value="TreeGrafter"/>
</dbReference>
<feature type="transmembrane region" description="Helical" evidence="5">
    <location>
        <begin position="133"/>
        <end position="154"/>
    </location>
</feature>
<evidence type="ECO:0000256" key="2">
    <source>
        <dbReference type="ARBA" id="ARBA00022692"/>
    </source>
</evidence>
<accession>A0A8B6F3M2</accession>
<dbReference type="Pfam" id="PF01124">
    <property type="entry name" value="MAPEG"/>
    <property type="match status" value="1"/>
</dbReference>
<protein>
    <recommendedName>
        <fullName evidence="8">MAPEG family protein</fullName>
    </recommendedName>
</protein>
<organism evidence="6 7">
    <name type="scientific">Mytilus galloprovincialis</name>
    <name type="common">Mediterranean mussel</name>
    <dbReference type="NCBI Taxonomy" id="29158"/>
    <lineage>
        <taxon>Eukaryota</taxon>
        <taxon>Metazoa</taxon>
        <taxon>Spiralia</taxon>
        <taxon>Lophotrochozoa</taxon>
        <taxon>Mollusca</taxon>
        <taxon>Bivalvia</taxon>
        <taxon>Autobranchia</taxon>
        <taxon>Pteriomorphia</taxon>
        <taxon>Mytilida</taxon>
        <taxon>Mytiloidea</taxon>
        <taxon>Mytilidae</taxon>
        <taxon>Mytilinae</taxon>
        <taxon>Mytilus</taxon>
    </lineage>
</organism>
<dbReference type="OrthoDB" id="8887147at2759"/>
<comment type="subcellular location">
    <subcellularLocation>
        <location evidence="1">Membrane</location>
    </subcellularLocation>
</comment>
<feature type="transmembrane region" description="Helical" evidence="5">
    <location>
        <begin position="55"/>
        <end position="77"/>
    </location>
</feature>
<name>A0A8B6F3M2_MYTGA</name>
<dbReference type="AlphaFoldDB" id="A0A8B6F3M2"/>
<proteinExistence type="predicted"/>
<evidence type="ECO:0000256" key="4">
    <source>
        <dbReference type="ARBA" id="ARBA00023136"/>
    </source>
</evidence>
<keyword evidence="7" id="KW-1185">Reference proteome</keyword>
<evidence type="ECO:0000313" key="6">
    <source>
        <dbReference type="EMBL" id="VDI43834.1"/>
    </source>
</evidence>
<dbReference type="PANTHER" id="PTHR31004">
    <property type="entry name" value="TRANSMEMBRANE PROTEIN 79"/>
    <property type="match status" value="1"/>
</dbReference>
<keyword evidence="2 5" id="KW-0812">Transmembrane</keyword>
<dbReference type="PANTHER" id="PTHR31004:SF1">
    <property type="entry name" value="TRANSMEMBRANE PROTEIN 79"/>
    <property type="match status" value="1"/>
</dbReference>
<dbReference type="InterPro" id="IPR023352">
    <property type="entry name" value="MAPEG-like_dom_sf"/>
</dbReference>
<dbReference type="SUPFAM" id="SSF161084">
    <property type="entry name" value="MAPEG domain-like"/>
    <property type="match status" value="1"/>
</dbReference>
<evidence type="ECO:0000256" key="3">
    <source>
        <dbReference type="ARBA" id="ARBA00022989"/>
    </source>
</evidence>
<feature type="transmembrane region" description="Helical" evidence="5">
    <location>
        <begin position="23"/>
        <end position="43"/>
    </location>
</feature>